<evidence type="ECO:0000313" key="3">
    <source>
        <dbReference type="Proteomes" id="UP001519460"/>
    </source>
</evidence>
<comment type="caution">
    <text evidence="2">The sequence shown here is derived from an EMBL/GenBank/DDBJ whole genome shotgun (WGS) entry which is preliminary data.</text>
</comment>
<proteinExistence type="predicted"/>
<name>A0ABD0LN27_9CAEN</name>
<keyword evidence="1" id="KW-0812">Transmembrane</keyword>
<reference evidence="2 3" key="1">
    <citation type="journal article" date="2023" name="Sci. Data">
        <title>Genome assembly of the Korean intertidal mud-creeper Batillaria attramentaria.</title>
        <authorList>
            <person name="Patra A.K."/>
            <person name="Ho P.T."/>
            <person name="Jun S."/>
            <person name="Lee S.J."/>
            <person name="Kim Y."/>
            <person name="Won Y.J."/>
        </authorList>
    </citation>
    <scope>NUCLEOTIDE SEQUENCE [LARGE SCALE GENOMIC DNA]</scope>
    <source>
        <strain evidence="2">Wonlab-2016</strain>
    </source>
</reference>
<sequence>MRLSGTSCFVIPFAVLGPGRLRRTGVTQKRGLWEHRAQELHGSFYVLEYVFWRADINVARLRMLSEEKLSWTDCCARNTTQNKRQEGEGERAKYRKDKQFVFCVSAGLHVIVMSSLHSPVSHFMFSHVRWRNK</sequence>
<feature type="transmembrane region" description="Helical" evidence="1">
    <location>
        <begin position="100"/>
        <end position="120"/>
    </location>
</feature>
<keyword evidence="1" id="KW-1133">Transmembrane helix</keyword>
<dbReference type="EMBL" id="JACVVK020000037">
    <property type="protein sequence ID" value="KAK7500409.1"/>
    <property type="molecule type" value="Genomic_DNA"/>
</dbReference>
<accession>A0ABD0LN27</accession>
<keyword evidence="3" id="KW-1185">Reference proteome</keyword>
<gene>
    <name evidence="2" type="ORF">BaRGS_00008316</name>
</gene>
<keyword evidence="1" id="KW-0472">Membrane</keyword>
<dbReference type="Proteomes" id="UP001519460">
    <property type="component" value="Unassembled WGS sequence"/>
</dbReference>
<evidence type="ECO:0000256" key="1">
    <source>
        <dbReference type="SAM" id="Phobius"/>
    </source>
</evidence>
<dbReference type="AlphaFoldDB" id="A0ABD0LN27"/>
<protein>
    <submittedName>
        <fullName evidence="2">Uncharacterized protein</fullName>
    </submittedName>
</protein>
<evidence type="ECO:0000313" key="2">
    <source>
        <dbReference type="EMBL" id="KAK7500409.1"/>
    </source>
</evidence>
<organism evidence="2 3">
    <name type="scientific">Batillaria attramentaria</name>
    <dbReference type="NCBI Taxonomy" id="370345"/>
    <lineage>
        <taxon>Eukaryota</taxon>
        <taxon>Metazoa</taxon>
        <taxon>Spiralia</taxon>
        <taxon>Lophotrochozoa</taxon>
        <taxon>Mollusca</taxon>
        <taxon>Gastropoda</taxon>
        <taxon>Caenogastropoda</taxon>
        <taxon>Sorbeoconcha</taxon>
        <taxon>Cerithioidea</taxon>
        <taxon>Batillariidae</taxon>
        <taxon>Batillaria</taxon>
    </lineage>
</organism>